<evidence type="ECO:0000313" key="9">
    <source>
        <dbReference type="EMBL" id="TYP71971.1"/>
    </source>
</evidence>
<dbReference type="EMBL" id="VNHS01000009">
    <property type="protein sequence ID" value="TYP71971.1"/>
    <property type="molecule type" value="Genomic_DNA"/>
</dbReference>
<dbReference type="PROSITE" id="PS51257">
    <property type="entry name" value="PROKAR_LIPOPROTEIN"/>
    <property type="match status" value="1"/>
</dbReference>
<dbReference type="GO" id="GO:0005886">
    <property type="term" value="C:plasma membrane"/>
    <property type="evidence" value="ECO:0007669"/>
    <property type="project" value="UniProtKB-SubCell"/>
</dbReference>
<evidence type="ECO:0000256" key="4">
    <source>
        <dbReference type="ARBA" id="ARBA00022729"/>
    </source>
</evidence>
<name>A0A5S5BXT7_9BACL</name>
<protein>
    <submittedName>
        <fullName evidence="9">Basic membrane protein A</fullName>
    </submittedName>
</protein>
<evidence type="ECO:0000256" key="5">
    <source>
        <dbReference type="ARBA" id="ARBA00023136"/>
    </source>
</evidence>
<comment type="similarity">
    <text evidence="2">Belongs to the BMP lipoprotein family.</text>
</comment>
<dbReference type="PANTHER" id="PTHR34296:SF2">
    <property type="entry name" value="ABC TRANSPORTER GUANOSINE-BINDING PROTEIN NUPN"/>
    <property type="match status" value="1"/>
</dbReference>
<dbReference type="OrthoDB" id="9784230at2"/>
<keyword evidence="4 7" id="KW-0732">Signal</keyword>
<proteinExistence type="inferred from homology"/>
<dbReference type="RefSeq" id="WP_148931576.1">
    <property type="nucleotide sequence ID" value="NZ_VNHS01000009.1"/>
</dbReference>
<feature type="chain" id="PRO_5024446882" evidence="7">
    <location>
        <begin position="30"/>
        <end position="356"/>
    </location>
</feature>
<dbReference type="SUPFAM" id="SSF53822">
    <property type="entry name" value="Periplasmic binding protein-like I"/>
    <property type="match status" value="1"/>
</dbReference>
<comment type="caution">
    <text evidence="9">The sequence shown here is derived from an EMBL/GenBank/DDBJ whole genome shotgun (WGS) entry which is preliminary data.</text>
</comment>
<evidence type="ECO:0000256" key="7">
    <source>
        <dbReference type="SAM" id="SignalP"/>
    </source>
</evidence>
<dbReference type="AlphaFoldDB" id="A0A5S5BXT7"/>
<dbReference type="PANTHER" id="PTHR34296">
    <property type="entry name" value="TRANSCRIPTIONAL ACTIVATOR PROTEIN MED"/>
    <property type="match status" value="1"/>
</dbReference>
<dbReference type="Pfam" id="PF02608">
    <property type="entry name" value="Bmp"/>
    <property type="match status" value="1"/>
</dbReference>
<keyword evidence="6" id="KW-0449">Lipoprotein</keyword>
<evidence type="ECO:0000256" key="2">
    <source>
        <dbReference type="ARBA" id="ARBA00008610"/>
    </source>
</evidence>
<sequence>MNKNKRKLAGGLALSILMLALSACGNSNSSEPASGAADADANGKKVKAVFYVDGALGDKGFFDSAQRGMDRAAKELGMDVKTVEGGTNQADWAAGLESLVAGNQYDVVVVGTSNMTDIVKELAPRYPDEKFIYFDDNLGDIPNVYSMLYAQSEGSFLAGAFAALVTESKELPAANPDKTIGFIGGMDIPIINDFKSGYEQGAKYVTPDVKVVSSYIGDFANAPKGKELALAQINGQKADIVYQVAGGAGLGSLEAGNETGKYTIGVDANQNGLYPGSVLTSMMKNIDASVFRALELFQQGKLEFGKNEVLGIQEGGVGLAKDDLYASHVPQAIRDKMAEIEAKVVSGEIKIDSILN</sequence>
<dbReference type="Proteomes" id="UP000323257">
    <property type="component" value="Unassembled WGS sequence"/>
</dbReference>
<evidence type="ECO:0000256" key="6">
    <source>
        <dbReference type="ARBA" id="ARBA00023288"/>
    </source>
</evidence>
<evidence type="ECO:0000259" key="8">
    <source>
        <dbReference type="Pfam" id="PF02608"/>
    </source>
</evidence>
<dbReference type="Gene3D" id="3.40.50.2300">
    <property type="match status" value="2"/>
</dbReference>
<evidence type="ECO:0000313" key="10">
    <source>
        <dbReference type="Proteomes" id="UP000323257"/>
    </source>
</evidence>
<keyword evidence="3" id="KW-1003">Cell membrane</keyword>
<evidence type="ECO:0000256" key="3">
    <source>
        <dbReference type="ARBA" id="ARBA00022475"/>
    </source>
</evidence>
<comment type="subcellular location">
    <subcellularLocation>
        <location evidence="1">Cell membrane</location>
        <topology evidence="1">Lipid-anchor</topology>
    </subcellularLocation>
</comment>
<gene>
    <name evidence="9" type="ORF">BCM02_109250</name>
</gene>
<feature type="domain" description="ABC transporter substrate-binding protein PnrA-like" evidence="8">
    <location>
        <begin position="45"/>
        <end position="340"/>
    </location>
</feature>
<dbReference type="InterPro" id="IPR050957">
    <property type="entry name" value="BMP_lipoprotein"/>
</dbReference>
<keyword evidence="5" id="KW-0472">Membrane</keyword>
<organism evidence="9 10">
    <name type="scientific">Paenibacillus methanolicus</name>
    <dbReference type="NCBI Taxonomy" id="582686"/>
    <lineage>
        <taxon>Bacteria</taxon>
        <taxon>Bacillati</taxon>
        <taxon>Bacillota</taxon>
        <taxon>Bacilli</taxon>
        <taxon>Bacillales</taxon>
        <taxon>Paenibacillaceae</taxon>
        <taxon>Paenibacillus</taxon>
    </lineage>
</organism>
<dbReference type="CDD" id="cd19964">
    <property type="entry name" value="PBP1_BMP-like"/>
    <property type="match status" value="1"/>
</dbReference>
<reference evidence="9 10" key="1">
    <citation type="submission" date="2019-07" db="EMBL/GenBank/DDBJ databases">
        <title>Genomic Encyclopedia of Type Strains, Phase III (KMG-III): the genomes of soil and plant-associated and newly described type strains.</title>
        <authorList>
            <person name="Whitman W."/>
        </authorList>
    </citation>
    <scope>NUCLEOTIDE SEQUENCE [LARGE SCALE GENOMIC DNA]</scope>
    <source>
        <strain evidence="9 10">BL24</strain>
    </source>
</reference>
<keyword evidence="10" id="KW-1185">Reference proteome</keyword>
<feature type="signal peptide" evidence="7">
    <location>
        <begin position="1"/>
        <end position="29"/>
    </location>
</feature>
<dbReference type="InterPro" id="IPR003760">
    <property type="entry name" value="PnrA-like"/>
</dbReference>
<accession>A0A5S5BXT7</accession>
<dbReference type="InterPro" id="IPR028082">
    <property type="entry name" value="Peripla_BP_I"/>
</dbReference>
<evidence type="ECO:0000256" key="1">
    <source>
        <dbReference type="ARBA" id="ARBA00004193"/>
    </source>
</evidence>